<evidence type="ECO:0000256" key="1">
    <source>
        <dbReference type="ARBA" id="ARBA00008791"/>
    </source>
</evidence>
<evidence type="ECO:0000313" key="4">
    <source>
        <dbReference type="Proteomes" id="UP000254537"/>
    </source>
</evidence>
<dbReference type="InterPro" id="IPR014729">
    <property type="entry name" value="Rossmann-like_a/b/a_fold"/>
</dbReference>
<name>A0A345Y4Z6_9NEIS</name>
<dbReference type="CDD" id="cd00293">
    <property type="entry name" value="USP-like"/>
    <property type="match status" value="1"/>
</dbReference>
<dbReference type="Gene3D" id="3.40.50.620">
    <property type="entry name" value="HUPs"/>
    <property type="match status" value="1"/>
</dbReference>
<dbReference type="EMBL" id="CP031337">
    <property type="protein sequence ID" value="AXK38998.1"/>
    <property type="molecule type" value="Genomic_DNA"/>
</dbReference>
<organism evidence="3 4">
    <name type="scientific">Crenobacter cavernae</name>
    <dbReference type="NCBI Taxonomy" id="2290923"/>
    <lineage>
        <taxon>Bacteria</taxon>
        <taxon>Pseudomonadati</taxon>
        <taxon>Pseudomonadota</taxon>
        <taxon>Betaproteobacteria</taxon>
        <taxon>Neisseriales</taxon>
        <taxon>Neisseriaceae</taxon>
        <taxon>Crenobacter</taxon>
    </lineage>
</organism>
<proteinExistence type="inferred from homology"/>
<accession>A0A345Y4Z6</accession>
<dbReference type="PANTHER" id="PTHR46268">
    <property type="entry name" value="STRESS RESPONSE PROTEIN NHAX"/>
    <property type="match status" value="1"/>
</dbReference>
<comment type="similarity">
    <text evidence="1">Belongs to the universal stress protein A family.</text>
</comment>
<dbReference type="InterPro" id="IPR006016">
    <property type="entry name" value="UspA"/>
</dbReference>
<feature type="domain" description="UspA" evidence="2">
    <location>
        <begin position="1"/>
        <end position="142"/>
    </location>
</feature>
<protein>
    <submittedName>
        <fullName evidence="3">Universal stress protein</fullName>
    </submittedName>
</protein>
<dbReference type="PRINTS" id="PR01438">
    <property type="entry name" value="UNVRSLSTRESS"/>
</dbReference>
<evidence type="ECO:0000259" key="2">
    <source>
        <dbReference type="Pfam" id="PF00582"/>
    </source>
</evidence>
<gene>
    <name evidence="3" type="ORF">DWG20_05855</name>
</gene>
<dbReference type="KEGG" id="ccah:DWG20_05855"/>
<evidence type="ECO:0000313" key="3">
    <source>
        <dbReference type="EMBL" id="AXK38998.1"/>
    </source>
</evidence>
<dbReference type="Proteomes" id="UP000254537">
    <property type="component" value="Chromosome"/>
</dbReference>
<dbReference type="InterPro" id="IPR006015">
    <property type="entry name" value="Universal_stress_UspA"/>
</dbReference>
<dbReference type="PANTHER" id="PTHR46268:SF15">
    <property type="entry name" value="UNIVERSAL STRESS PROTEIN HP_0031"/>
    <property type="match status" value="1"/>
</dbReference>
<dbReference type="Pfam" id="PF00582">
    <property type="entry name" value="Usp"/>
    <property type="match status" value="1"/>
</dbReference>
<dbReference type="SUPFAM" id="SSF52402">
    <property type="entry name" value="Adenine nucleotide alpha hydrolases-like"/>
    <property type="match status" value="1"/>
</dbReference>
<dbReference type="OrthoDB" id="5512223at2"/>
<reference evidence="3 4" key="1">
    <citation type="submission" date="2018-07" db="EMBL/GenBank/DDBJ databases">
        <title>Crenobacter cavernae sp. nov., isolated from a karst cave.</title>
        <authorList>
            <person name="Zhu H."/>
        </authorList>
    </citation>
    <scope>NUCLEOTIDE SEQUENCE [LARGE SCALE GENOMIC DNA]</scope>
    <source>
        <strain evidence="3 4">K1W11S-77</strain>
    </source>
</reference>
<sequence>MTMRVLIAVDGSAHALRAVEHVLQLRAKLGDLDVHLLNVQIPVESGHVRLFVGHDQLEDYYREEGLAALRDAQAALQQLGQPCTTHIAVGHIAETIARYAGEMGFDQIVVGSHGRSGVGHLLLGSVAADVIKRSAVPVTVVR</sequence>
<dbReference type="AlphaFoldDB" id="A0A345Y4Z6"/>